<evidence type="ECO:0000313" key="1">
    <source>
        <dbReference type="EMBL" id="KAF5217005.1"/>
    </source>
</evidence>
<gene>
    <name evidence="1" type="ORF">ECC02_010188</name>
</gene>
<protein>
    <submittedName>
        <fullName evidence="1">Uncharacterized protein</fullName>
    </submittedName>
</protein>
<dbReference type="EMBL" id="JABDHM010000161">
    <property type="protein sequence ID" value="KAF5217005.1"/>
    <property type="molecule type" value="Genomic_DNA"/>
</dbReference>
<sequence length="292" mass="31462">MSSTFFHVASTSFTRCSCSVRTTDQRLCEGFPSPPFFFSYSAINSSFLSPLPALLYSRELAAASSSDTGPISTMCVLSVSQRWSSLFPLPFLLSSSEYTGRVTSITFLLSLSTPSIVAVMNPLLTAFTSSPCLLPHTRESVPSASVHESPLSSDSYTLRRPSSHAVIIMSFLSSHSTTEGSLQPPSGTSFDSVQLLVSFKVYMSNETAFSSFCASPFFFVPSTGNKRVLSFVSIPDPPPPISRDQDCRCSPTEIRETSPLSFHLILLPPLLSSALTSPFTSNNPQSSAPPSS</sequence>
<reference evidence="1 2" key="1">
    <citation type="journal article" date="2019" name="Genome Biol. Evol.">
        <title>Nanopore Sequencing Significantly Improves Genome Assembly of the Protozoan Parasite Trypanosoma cruzi.</title>
        <authorList>
            <person name="Diaz-Viraque F."/>
            <person name="Pita S."/>
            <person name="Greif G."/>
            <person name="de Souza R.C.M."/>
            <person name="Iraola G."/>
            <person name="Robello C."/>
        </authorList>
    </citation>
    <scope>NUCLEOTIDE SEQUENCE [LARGE SCALE GENOMIC DNA]</scope>
    <source>
        <strain evidence="1 2">Berenice</strain>
    </source>
</reference>
<dbReference type="Proteomes" id="UP000583944">
    <property type="component" value="Unassembled WGS sequence"/>
</dbReference>
<dbReference type="VEuPathDB" id="TriTrypDB:ECC02_010188"/>
<name>A0A7J6XRZ6_TRYCR</name>
<proteinExistence type="predicted"/>
<accession>A0A7J6XRZ6</accession>
<dbReference type="AlphaFoldDB" id="A0A7J6XRZ6"/>
<evidence type="ECO:0000313" key="2">
    <source>
        <dbReference type="Proteomes" id="UP000583944"/>
    </source>
</evidence>
<organism evidence="1 2">
    <name type="scientific">Trypanosoma cruzi</name>
    <dbReference type="NCBI Taxonomy" id="5693"/>
    <lineage>
        <taxon>Eukaryota</taxon>
        <taxon>Discoba</taxon>
        <taxon>Euglenozoa</taxon>
        <taxon>Kinetoplastea</taxon>
        <taxon>Metakinetoplastina</taxon>
        <taxon>Trypanosomatida</taxon>
        <taxon>Trypanosomatidae</taxon>
        <taxon>Trypanosoma</taxon>
        <taxon>Schizotrypanum</taxon>
    </lineage>
</organism>
<comment type="caution">
    <text evidence="1">The sequence shown here is derived from an EMBL/GenBank/DDBJ whole genome shotgun (WGS) entry which is preliminary data.</text>
</comment>